<evidence type="ECO:0000313" key="1">
    <source>
        <dbReference type="EMBL" id="ATQ75104.1"/>
    </source>
</evidence>
<organism evidence="1 2">
    <name type="scientific">Massilia violaceinigra</name>
    <dbReference type="NCBI Taxonomy" id="2045208"/>
    <lineage>
        <taxon>Bacteria</taxon>
        <taxon>Pseudomonadati</taxon>
        <taxon>Pseudomonadota</taxon>
        <taxon>Betaproteobacteria</taxon>
        <taxon>Burkholderiales</taxon>
        <taxon>Oxalobacteraceae</taxon>
        <taxon>Telluria group</taxon>
        <taxon>Massilia</taxon>
    </lineage>
</organism>
<proteinExistence type="predicted"/>
<name>A0A2D2DJF4_9BURK</name>
<dbReference type="AlphaFoldDB" id="A0A2D2DJF4"/>
<dbReference type="KEGG" id="mass:CR152_11670"/>
<reference evidence="1" key="1">
    <citation type="submission" date="2017-10" db="EMBL/GenBank/DDBJ databases">
        <title>Massilia psychrophilum sp. nov., a novel purple-pigmented bacterium isolated from Tianshan glacier, Xinjiang Municipality, China.</title>
        <authorList>
            <person name="Wang H."/>
        </authorList>
    </citation>
    <scope>NUCLEOTIDE SEQUENCE [LARGE SCALE GENOMIC DNA]</scope>
    <source>
        <strain evidence="1">B2</strain>
    </source>
</reference>
<keyword evidence="2" id="KW-1185">Reference proteome</keyword>
<evidence type="ECO:0008006" key="3">
    <source>
        <dbReference type="Google" id="ProtNLM"/>
    </source>
</evidence>
<protein>
    <recommendedName>
        <fullName evidence="3">Addiction module toxin, HicA family</fullName>
    </recommendedName>
</protein>
<dbReference type="OrthoDB" id="671511at2"/>
<dbReference type="Proteomes" id="UP000229897">
    <property type="component" value="Chromosome"/>
</dbReference>
<evidence type="ECO:0000313" key="2">
    <source>
        <dbReference type="Proteomes" id="UP000229897"/>
    </source>
</evidence>
<dbReference type="EMBL" id="CP024608">
    <property type="protein sequence ID" value="ATQ75104.1"/>
    <property type="molecule type" value="Genomic_DNA"/>
</dbReference>
<sequence>MPRRRVDVEKGLLKKGFRRREGDHHYYNYFNTQGKKTAVFTKTSHSHTEISASVISLMAKQCKLSRQTFDMLVDCPLSQQEYETLLILGGHVSPVTPGE</sequence>
<accession>A0A2D2DJF4</accession>
<gene>
    <name evidence="1" type="ORF">CR152_11670</name>
</gene>